<dbReference type="GO" id="GO:0030288">
    <property type="term" value="C:outer membrane-bounded periplasmic space"/>
    <property type="evidence" value="ECO:0007669"/>
    <property type="project" value="TreeGrafter"/>
</dbReference>
<feature type="domain" description="5'-Nucleotidase C-terminal" evidence="3">
    <location>
        <begin position="381"/>
        <end position="538"/>
    </location>
</feature>
<name>A0A6J7J4A5_9ZZZZ</name>
<dbReference type="GO" id="GO:0009166">
    <property type="term" value="P:nucleotide catabolic process"/>
    <property type="evidence" value="ECO:0007669"/>
    <property type="project" value="InterPro"/>
</dbReference>
<dbReference type="Pfam" id="PF00149">
    <property type="entry name" value="Metallophos"/>
    <property type="match status" value="1"/>
</dbReference>
<evidence type="ECO:0000256" key="1">
    <source>
        <dbReference type="ARBA" id="ARBA00022729"/>
    </source>
</evidence>
<dbReference type="InterPro" id="IPR004843">
    <property type="entry name" value="Calcineurin-like_PHP"/>
</dbReference>
<protein>
    <submittedName>
        <fullName evidence="4">Unannotated protein</fullName>
    </submittedName>
</protein>
<accession>A0A6J7J4A5</accession>
<feature type="domain" description="Calcineurin-like phosphoesterase" evidence="2">
    <location>
        <begin position="40"/>
        <end position="281"/>
    </location>
</feature>
<keyword evidence="1" id="KW-0732">Signal</keyword>
<dbReference type="PROSITE" id="PS00785">
    <property type="entry name" value="5_NUCLEOTIDASE_1"/>
    <property type="match status" value="1"/>
</dbReference>
<sequence>MSASRSGRKVALAATLTGLVAAPLAVITASPAQAAPVDIQILATNDFHGRLLANGSEAGAAQFAGAVAQLESTNPNTIFAAAGDLIGASTFESFIQQDKPTLDALNAAGLDVSAAGNHEFDQGYGDLVNRVMAPFDATTNPYGGALWQFIAANVRKKSDSSYALPDITSRTPDANDTSDGGTWTTTVGGVEVGFIGGVTEELSSLVSPAGIADVKVSSIIAETNAAADRLKADGADIVVLLVHEGAPSTAIADASTNDNPFSRIVNGVDSDVSAIISGHTHLAYNHEINGRPVVSSGQYGTNLNQLVFTVDPDTDEVTVKTNAIVAASSLPLTDQAAIDKKTEVKTIVDAAVARADVLGAVELGKLGGPFGRARLTDGTTENRGGESTLGNLVAEVQRWATSTPEAGAAQIAFMNPGGLRQDMVGNNAGGYPATLTYKQAAVVQPFANTLFNMKMTGAQIKTVLEQQWQRDDKGGVPSRPFLRLGTSEGFLATYDATRPEGDRVTGMSLNGKAIELATTYSVTVNSFLASGGDNFREFAKGTARRDTGKVDLQAMVDYMAAFASKTPLAVKRDQRQVGVTWPADKPRFYRIGQDVELKLSSLAMTAAFDAKDAFLNVKVGDRTLNPTPVDNTVDPTPFDESGRSAVDVKLKGKTRTGKQLLTFTGPTTGTTFSLPIDVRKAKGVLKARTKPGRIVRGETRTRVKIKASAFGISKVTGKVKVKAGGKTYKVKLKKGKAFLRLDRFAKTGKKKIVVSYLGNRKIRGDKQVIRIKVTRN</sequence>
<evidence type="ECO:0000259" key="2">
    <source>
        <dbReference type="Pfam" id="PF00149"/>
    </source>
</evidence>
<dbReference type="SUPFAM" id="SSF56300">
    <property type="entry name" value="Metallo-dependent phosphatases"/>
    <property type="match status" value="1"/>
</dbReference>
<dbReference type="EMBL" id="CAFBMW010000012">
    <property type="protein sequence ID" value="CAB4938218.1"/>
    <property type="molecule type" value="Genomic_DNA"/>
</dbReference>
<dbReference type="PANTHER" id="PTHR11575:SF24">
    <property type="entry name" value="5'-NUCLEOTIDASE"/>
    <property type="match status" value="1"/>
</dbReference>
<reference evidence="4" key="1">
    <citation type="submission" date="2020-05" db="EMBL/GenBank/DDBJ databases">
        <authorList>
            <person name="Chiriac C."/>
            <person name="Salcher M."/>
            <person name="Ghai R."/>
            <person name="Kavagutti S V."/>
        </authorList>
    </citation>
    <scope>NUCLEOTIDE SEQUENCE</scope>
</reference>
<organism evidence="4">
    <name type="scientific">freshwater metagenome</name>
    <dbReference type="NCBI Taxonomy" id="449393"/>
    <lineage>
        <taxon>unclassified sequences</taxon>
        <taxon>metagenomes</taxon>
        <taxon>ecological metagenomes</taxon>
    </lineage>
</organism>
<gene>
    <name evidence="4" type="ORF">UFOPK3662_01691</name>
</gene>
<dbReference type="InterPro" id="IPR006146">
    <property type="entry name" value="5'-Nucleotdase_CS"/>
</dbReference>
<dbReference type="PANTHER" id="PTHR11575">
    <property type="entry name" value="5'-NUCLEOTIDASE-RELATED"/>
    <property type="match status" value="1"/>
</dbReference>
<dbReference type="PRINTS" id="PR01607">
    <property type="entry name" value="APYRASEFAMLY"/>
</dbReference>
<dbReference type="GO" id="GO:0046872">
    <property type="term" value="F:metal ion binding"/>
    <property type="evidence" value="ECO:0007669"/>
    <property type="project" value="InterPro"/>
</dbReference>
<dbReference type="InterPro" id="IPR036907">
    <property type="entry name" value="5'-Nucleotdase_C_sf"/>
</dbReference>
<dbReference type="Pfam" id="PF02872">
    <property type="entry name" value="5_nucleotid_C"/>
    <property type="match status" value="1"/>
</dbReference>
<proteinExistence type="predicted"/>
<dbReference type="GO" id="GO:0000166">
    <property type="term" value="F:nucleotide binding"/>
    <property type="evidence" value="ECO:0007669"/>
    <property type="project" value="InterPro"/>
</dbReference>
<evidence type="ECO:0000313" key="4">
    <source>
        <dbReference type="EMBL" id="CAB4938218.1"/>
    </source>
</evidence>
<dbReference type="Gene3D" id="3.90.780.10">
    <property type="entry name" value="5'-Nucleotidase, C-terminal domain"/>
    <property type="match status" value="1"/>
</dbReference>
<dbReference type="AlphaFoldDB" id="A0A6J7J4A5"/>
<dbReference type="InterPro" id="IPR029052">
    <property type="entry name" value="Metallo-depent_PP-like"/>
</dbReference>
<dbReference type="GO" id="GO:0008253">
    <property type="term" value="F:5'-nucleotidase activity"/>
    <property type="evidence" value="ECO:0007669"/>
    <property type="project" value="TreeGrafter"/>
</dbReference>
<dbReference type="InterPro" id="IPR008334">
    <property type="entry name" value="5'-Nucleotdase_C"/>
</dbReference>
<dbReference type="SUPFAM" id="SSF55816">
    <property type="entry name" value="5'-nucleotidase (syn. UDP-sugar hydrolase), C-terminal domain"/>
    <property type="match status" value="1"/>
</dbReference>
<dbReference type="Gene3D" id="3.60.21.10">
    <property type="match status" value="1"/>
</dbReference>
<evidence type="ECO:0000259" key="3">
    <source>
        <dbReference type="Pfam" id="PF02872"/>
    </source>
</evidence>
<dbReference type="GO" id="GO:0008768">
    <property type="term" value="F:UDP-sugar diphosphatase activity"/>
    <property type="evidence" value="ECO:0007669"/>
    <property type="project" value="TreeGrafter"/>
</dbReference>
<dbReference type="InterPro" id="IPR006179">
    <property type="entry name" value="5_nucleotidase/apyrase"/>
</dbReference>